<dbReference type="AlphaFoldDB" id="A0A935C8N2"/>
<organism evidence="2 3">
    <name type="scientific">Marivirga aurantiaca</name>
    <dbReference type="NCBI Taxonomy" id="2802615"/>
    <lineage>
        <taxon>Bacteria</taxon>
        <taxon>Pseudomonadati</taxon>
        <taxon>Bacteroidota</taxon>
        <taxon>Cytophagia</taxon>
        <taxon>Cytophagales</taxon>
        <taxon>Marivirgaceae</taxon>
        <taxon>Marivirga</taxon>
    </lineage>
</organism>
<name>A0A935C8N2_9BACT</name>
<dbReference type="Proteomes" id="UP000611723">
    <property type="component" value="Unassembled WGS sequence"/>
</dbReference>
<reference evidence="2" key="1">
    <citation type="submission" date="2021-01" db="EMBL/GenBank/DDBJ databases">
        <title>Marivirga aurantiaca sp. nov., isolated from intertidal surface sediments.</title>
        <authorList>
            <person name="Zhang M."/>
        </authorList>
    </citation>
    <scope>NUCLEOTIDE SEQUENCE</scope>
    <source>
        <strain evidence="2">S37H4</strain>
    </source>
</reference>
<dbReference type="RefSeq" id="WP_201431219.1">
    <property type="nucleotide sequence ID" value="NZ_JAEQBW010000004.1"/>
</dbReference>
<gene>
    <name evidence="2" type="ORF">JKA74_10865</name>
</gene>
<comment type="caution">
    <text evidence="2">The sequence shown here is derived from an EMBL/GenBank/DDBJ whole genome shotgun (WGS) entry which is preliminary data.</text>
</comment>
<feature type="coiled-coil region" evidence="1">
    <location>
        <begin position="137"/>
        <end position="220"/>
    </location>
</feature>
<dbReference type="EMBL" id="JAEQBW010000004">
    <property type="protein sequence ID" value="MBK6265539.1"/>
    <property type="molecule type" value="Genomic_DNA"/>
</dbReference>
<evidence type="ECO:0000313" key="3">
    <source>
        <dbReference type="Proteomes" id="UP000611723"/>
    </source>
</evidence>
<sequence length="232" mass="27112">MKIKYPVTLALLLLYTIPGLLAQHTLIKTSHHLLGVDVEGAEIELPFSKTETEIAWKDYAKSFGRSEATQGHQAYETVFKQEIYSNKILVFTEIKGNTKSGKIWAGIDPQGIPKDIYPKLQMEMQTYLHDFNIKMRKDAAQKEIEESERAASFLSKSYEELKREERKNVRSQEKNHQKIKEYELELKQMRQDSINYNHTLEALNIKLDSVYLEIEKVKKMVDLYKVKLEEIK</sequence>
<evidence type="ECO:0000256" key="1">
    <source>
        <dbReference type="SAM" id="Coils"/>
    </source>
</evidence>
<accession>A0A935C8N2</accession>
<evidence type="ECO:0000313" key="2">
    <source>
        <dbReference type="EMBL" id="MBK6265539.1"/>
    </source>
</evidence>
<protein>
    <submittedName>
        <fullName evidence="2">Uncharacterized protein</fullName>
    </submittedName>
</protein>
<keyword evidence="1" id="KW-0175">Coiled coil</keyword>
<keyword evidence="3" id="KW-1185">Reference proteome</keyword>
<proteinExistence type="predicted"/>